<accession>A0A9D5BM32</accession>
<dbReference type="PANTHER" id="PTHR11472:SF34">
    <property type="entry name" value="REGULATOR OF TELOMERE ELONGATION HELICASE 1"/>
    <property type="match status" value="1"/>
</dbReference>
<dbReference type="InterPro" id="IPR010614">
    <property type="entry name" value="RAD3-like_helicase_DEAD"/>
</dbReference>
<dbReference type="Pfam" id="PF06733">
    <property type="entry name" value="DEAD_2"/>
    <property type="match status" value="1"/>
</dbReference>
<evidence type="ECO:0000256" key="1">
    <source>
        <dbReference type="SAM" id="MobiDB-lite"/>
    </source>
</evidence>
<dbReference type="GO" id="GO:0010569">
    <property type="term" value="P:regulation of double-strand break repair via homologous recombination"/>
    <property type="evidence" value="ECO:0007669"/>
    <property type="project" value="TreeGrafter"/>
</dbReference>
<evidence type="ECO:0000313" key="4">
    <source>
        <dbReference type="Proteomes" id="UP001058974"/>
    </source>
</evidence>
<evidence type="ECO:0000313" key="3">
    <source>
        <dbReference type="EMBL" id="KAI5446242.1"/>
    </source>
</evidence>
<dbReference type="Gene3D" id="3.40.50.300">
    <property type="entry name" value="P-loop containing nucleotide triphosphate hydrolases"/>
    <property type="match status" value="1"/>
</dbReference>
<name>A0A9D5BM32_PEA</name>
<evidence type="ECO:0000259" key="2">
    <source>
        <dbReference type="Pfam" id="PF06733"/>
    </source>
</evidence>
<dbReference type="GO" id="GO:0003678">
    <property type="term" value="F:DNA helicase activity"/>
    <property type="evidence" value="ECO:0007669"/>
    <property type="project" value="InterPro"/>
</dbReference>
<protein>
    <recommendedName>
        <fullName evidence="2">RAD3-like helicase DEAD domain-containing protein</fullName>
    </recommendedName>
</protein>
<keyword evidence="4" id="KW-1185">Reference proteome</keyword>
<organism evidence="3 4">
    <name type="scientific">Pisum sativum</name>
    <name type="common">Garden pea</name>
    <name type="synonym">Lathyrus oleraceus</name>
    <dbReference type="NCBI Taxonomy" id="3888"/>
    <lineage>
        <taxon>Eukaryota</taxon>
        <taxon>Viridiplantae</taxon>
        <taxon>Streptophyta</taxon>
        <taxon>Embryophyta</taxon>
        <taxon>Tracheophyta</taxon>
        <taxon>Spermatophyta</taxon>
        <taxon>Magnoliopsida</taxon>
        <taxon>eudicotyledons</taxon>
        <taxon>Gunneridae</taxon>
        <taxon>Pentapetalae</taxon>
        <taxon>rosids</taxon>
        <taxon>fabids</taxon>
        <taxon>Fabales</taxon>
        <taxon>Fabaceae</taxon>
        <taxon>Papilionoideae</taxon>
        <taxon>50 kb inversion clade</taxon>
        <taxon>NPAAA clade</taxon>
        <taxon>Hologalegina</taxon>
        <taxon>IRL clade</taxon>
        <taxon>Fabeae</taxon>
        <taxon>Lathyrus</taxon>
    </lineage>
</organism>
<dbReference type="InterPro" id="IPR027417">
    <property type="entry name" value="P-loop_NTPase"/>
</dbReference>
<dbReference type="GO" id="GO:0005524">
    <property type="term" value="F:ATP binding"/>
    <property type="evidence" value="ECO:0007669"/>
    <property type="project" value="InterPro"/>
</dbReference>
<dbReference type="GO" id="GO:0045910">
    <property type="term" value="P:negative regulation of DNA recombination"/>
    <property type="evidence" value="ECO:0007669"/>
    <property type="project" value="TreeGrafter"/>
</dbReference>
<feature type="region of interest" description="Disordered" evidence="1">
    <location>
        <begin position="240"/>
        <end position="261"/>
    </location>
</feature>
<dbReference type="GO" id="GO:0005634">
    <property type="term" value="C:nucleus"/>
    <property type="evidence" value="ECO:0007669"/>
    <property type="project" value="TreeGrafter"/>
</dbReference>
<dbReference type="Gramene" id="Psat01G0418200-T1">
    <property type="protein sequence ID" value="KAI5446242.1"/>
    <property type="gene ID" value="KIW84_014182"/>
</dbReference>
<proteinExistence type="predicted"/>
<dbReference type="GO" id="GO:0070182">
    <property type="term" value="F:DNA polymerase binding"/>
    <property type="evidence" value="ECO:0007669"/>
    <property type="project" value="TreeGrafter"/>
</dbReference>
<dbReference type="Proteomes" id="UP001058974">
    <property type="component" value="Chromosome 1"/>
</dbReference>
<reference evidence="3 4" key="1">
    <citation type="journal article" date="2022" name="Nat. Genet.">
        <title>Improved pea reference genome and pan-genome highlight genomic features and evolutionary characteristics.</title>
        <authorList>
            <person name="Yang T."/>
            <person name="Liu R."/>
            <person name="Luo Y."/>
            <person name="Hu S."/>
            <person name="Wang D."/>
            <person name="Wang C."/>
            <person name="Pandey M.K."/>
            <person name="Ge S."/>
            <person name="Xu Q."/>
            <person name="Li N."/>
            <person name="Li G."/>
            <person name="Huang Y."/>
            <person name="Saxena R.K."/>
            <person name="Ji Y."/>
            <person name="Li M."/>
            <person name="Yan X."/>
            <person name="He Y."/>
            <person name="Liu Y."/>
            <person name="Wang X."/>
            <person name="Xiang C."/>
            <person name="Varshney R.K."/>
            <person name="Ding H."/>
            <person name="Gao S."/>
            <person name="Zong X."/>
        </authorList>
    </citation>
    <scope>NUCLEOTIDE SEQUENCE [LARGE SCALE GENOMIC DNA]</scope>
    <source>
        <strain evidence="3 4">cv. Zhongwan 6</strain>
    </source>
</reference>
<dbReference type="AlphaFoldDB" id="A0A9D5BM32"/>
<dbReference type="GO" id="GO:0090657">
    <property type="term" value="P:telomeric loop disassembly"/>
    <property type="evidence" value="ECO:0007669"/>
    <property type="project" value="TreeGrafter"/>
</dbReference>
<dbReference type="EMBL" id="JAMSHJ010000001">
    <property type="protein sequence ID" value="KAI5446242.1"/>
    <property type="molecule type" value="Genomic_DNA"/>
</dbReference>
<dbReference type="GO" id="GO:0003677">
    <property type="term" value="F:DNA binding"/>
    <property type="evidence" value="ECO:0007669"/>
    <property type="project" value="InterPro"/>
</dbReference>
<feature type="compositionally biased region" description="Polar residues" evidence="1">
    <location>
        <begin position="250"/>
        <end position="261"/>
    </location>
</feature>
<gene>
    <name evidence="3" type="ORF">KIW84_014182</name>
</gene>
<dbReference type="PANTHER" id="PTHR11472">
    <property type="entry name" value="DNA REPAIR DEAD HELICASE RAD3/XP-D SUBFAMILY MEMBER"/>
    <property type="match status" value="1"/>
</dbReference>
<dbReference type="InterPro" id="IPR045028">
    <property type="entry name" value="DinG/Rad3-like"/>
</dbReference>
<sequence>MANLGGQVASIQCDSASHVDRMASTNQIDEYCERAQTSQSAVSSAQRTIRTFCDDIEFGRIITPKSLDNFTTGLSLKTSDKVKTGISLSQSRASKFPTIVYASRTHSQIRQVIQELKQTSYKPKMTVLGSREQLCIHKKKAKSLHRKTQTDACRSACRRRAKPKHQRNHFQNVPEYLKHKPNLGEEPVDIEDLKFVLNSKQFKTDRLPPPHSRDHPMTAIPIEVDSVGDGNEFHFTPEDVSDTLPVPADSNMQNSPSAIRC</sequence>
<comment type="caution">
    <text evidence="3">The sequence shown here is derived from an EMBL/GenBank/DDBJ whole genome shotgun (WGS) entry which is preliminary data.</text>
</comment>
<feature type="domain" description="RAD3-like helicase DEAD" evidence="2">
    <location>
        <begin position="101"/>
        <end position="197"/>
    </location>
</feature>
<dbReference type="GO" id="GO:1904430">
    <property type="term" value="P:negative regulation of t-circle formation"/>
    <property type="evidence" value="ECO:0007669"/>
    <property type="project" value="TreeGrafter"/>
</dbReference>